<feature type="compositionally biased region" description="Polar residues" evidence="1">
    <location>
        <begin position="131"/>
        <end position="148"/>
    </location>
</feature>
<feature type="region of interest" description="Disordered" evidence="1">
    <location>
        <begin position="421"/>
        <end position="508"/>
    </location>
</feature>
<dbReference type="EMBL" id="HBGM01000702">
    <property type="protein sequence ID" value="CAD9313366.1"/>
    <property type="molecule type" value="Transcribed_RNA"/>
</dbReference>
<proteinExistence type="predicted"/>
<feature type="compositionally biased region" description="Polar residues" evidence="1">
    <location>
        <begin position="56"/>
        <end position="77"/>
    </location>
</feature>
<evidence type="ECO:0000313" key="2">
    <source>
        <dbReference type="EMBL" id="CAD9313366.1"/>
    </source>
</evidence>
<feature type="compositionally biased region" description="Polar residues" evidence="1">
    <location>
        <begin position="290"/>
        <end position="299"/>
    </location>
</feature>
<evidence type="ECO:0000256" key="1">
    <source>
        <dbReference type="SAM" id="MobiDB-lite"/>
    </source>
</evidence>
<feature type="region of interest" description="Disordered" evidence="1">
    <location>
        <begin position="281"/>
        <end position="310"/>
    </location>
</feature>
<feature type="region of interest" description="Disordered" evidence="1">
    <location>
        <begin position="192"/>
        <end position="219"/>
    </location>
</feature>
<organism evidence="2">
    <name type="scientific">Skeletonema marinoi</name>
    <dbReference type="NCBI Taxonomy" id="267567"/>
    <lineage>
        <taxon>Eukaryota</taxon>
        <taxon>Sar</taxon>
        <taxon>Stramenopiles</taxon>
        <taxon>Ochrophyta</taxon>
        <taxon>Bacillariophyta</taxon>
        <taxon>Coscinodiscophyceae</taxon>
        <taxon>Thalassiosirophycidae</taxon>
        <taxon>Thalassiosirales</taxon>
        <taxon>Skeletonemataceae</taxon>
        <taxon>Skeletonema</taxon>
        <taxon>Skeletonema marinoi-dohrnii complex</taxon>
    </lineage>
</organism>
<feature type="compositionally biased region" description="Basic and acidic residues" evidence="1">
    <location>
        <begin position="151"/>
        <end position="161"/>
    </location>
</feature>
<protein>
    <submittedName>
        <fullName evidence="2">Uncharacterized protein</fullName>
    </submittedName>
</protein>
<feature type="compositionally biased region" description="Basic residues" evidence="1">
    <location>
        <begin position="120"/>
        <end position="130"/>
    </location>
</feature>
<feature type="compositionally biased region" description="Low complexity" evidence="1">
    <location>
        <begin position="377"/>
        <end position="408"/>
    </location>
</feature>
<gene>
    <name evidence="2" type="ORF">SMAR1039_LOCUS490</name>
</gene>
<feature type="compositionally biased region" description="Low complexity" evidence="1">
    <location>
        <begin position="459"/>
        <end position="469"/>
    </location>
</feature>
<feature type="compositionally biased region" description="Polar residues" evidence="1">
    <location>
        <begin position="356"/>
        <end position="375"/>
    </location>
</feature>
<feature type="region of interest" description="Disordered" evidence="1">
    <location>
        <begin position="1"/>
        <end position="35"/>
    </location>
</feature>
<feature type="region of interest" description="Disordered" evidence="1">
    <location>
        <begin position="349"/>
        <end position="408"/>
    </location>
</feature>
<sequence>MKFHFGTNHHSSSSHHYHSGGGNDRGSSDSGGLAVMMVPAHPSSVLFMDAHPDNAATASEEGQSSLQSFTAAAMSSSEEYRQEEPSSSTTGGGTPNDEPAEENDHTSLEIPQRSSSKSRQFFRIKGRRSRSSSPVTTDCPSSCSSPGQQHHRQEMIDEHQHHCQQHRLNVMDLLRPARLRRSTSLPHTIATAATTSTNTASTSTTTSSNHSSATTSNKSRHKRCVTFTNIQIREYNTILGDHPCCQSGPPLALGWEFNKQDEVVIDIDDYENKFIDNNNHCPCNDHHESGNSTLPSSQQKVRRRSMNELRLNGEDRREILCGLMKPVEEDLTTTTTTMAVSSSTMMMMEEDDDGSNENQPQLLQSHQNDSHQQILQPPHTTTTTTVCSTTQSSSPTTTTSETSPTPLLPLYTKEELRKAERKLERERRCNSGNAARTRRRLKRGFFMPLTPEEKESYKLNSSGGSLIGNDNDDDDEHLDYSSTSEDENGVVSMDISPKKEVSQKNSIM</sequence>
<feature type="region of interest" description="Disordered" evidence="1">
    <location>
        <begin position="55"/>
        <end position="162"/>
    </location>
</feature>
<dbReference type="AlphaFoldDB" id="A0A7S1VWC5"/>
<accession>A0A7S1VWC5</accession>
<name>A0A7S1VWC5_9STRA</name>
<feature type="compositionally biased region" description="Low complexity" evidence="1">
    <location>
        <begin position="192"/>
        <end position="217"/>
    </location>
</feature>
<reference evidence="2" key="1">
    <citation type="submission" date="2021-01" db="EMBL/GenBank/DDBJ databases">
        <authorList>
            <person name="Corre E."/>
            <person name="Pelletier E."/>
            <person name="Niang G."/>
            <person name="Scheremetjew M."/>
            <person name="Finn R."/>
            <person name="Kale V."/>
            <person name="Holt S."/>
            <person name="Cochrane G."/>
            <person name="Meng A."/>
            <person name="Brown T."/>
            <person name="Cohen L."/>
        </authorList>
    </citation>
    <scope>NUCLEOTIDE SEQUENCE</scope>
    <source>
        <strain evidence="2">FE7</strain>
    </source>
</reference>